<dbReference type="InterPro" id="IPR013321">
    <property type="entry name" value="Arc_rbn_hlx_hlx"/>
</dbReference>
<dbReference type="AlphaFoldDB" id="A0A3B1CC88"/>
<sequence length="80" mass="8733">MKKAITLKLSDVDLNKLNKLAEQRGTTKSNIVREALAEYLSEIEVKSKNSFTDIASDLAGIVDGPKDLSVNKKYLSGYGS</sequence>
<accession>A0A3B1CC88</accession>
<dbReference type="EMBL" id="UOGD01000200">
    <property type="protein sequence ID" value="VAX21624.1"/>
    <property type="molecule type" value="Genomic_DNA"/>
</dbReference>
<dbReference type="InterPro" id="IPR002145">
    <property type="entry name" value="CopG"/>
</dbReference>
<reference evidence="2" key="1">
    <citation type="submission" date="2018-06" db="EMBL/GenBank/DDBJ databases">
        <authorList>
            <person name="Zhirakovskaya E."/>
        </authorList>
    </citation>
    <scope>NUCLEOTIDE SEQUENCE</scope>
</reference>
<dbReference type="Gene3D" id="1.10.1220.10">
    <property type="entry name" value="Met repressor-like"/>
    <property type="match status" value="1"/>
</dbReference>
<proteinExistence type="predicted"/>
<organism evidence="2">
    <name type="scientific">hydrothermal vent metagenome</name>
    <dbReference type="NCBI Taxonomy" id="652676"/>
    <lineage>
        <taxon>unclassified sequences</taxon>
        <taxon>metagenomes</taxon>
        <taxon>ecological metagenomes</taxon>
    </lineage>
</organism>
<evidence type="ECO:0000313" key="2">
    <source>
        <dbReference type="EMBL" id="VAX21624.1"/>
    </source>
</evidence>
<dbReference type="SUPFAM" id="SSF47598">
    <property type="entry name" value="Ribbon-helix-helix"/>
    <property type="match status" value="1"/>
</dbReference>
<dbReference type="CDD" id="cd21631">
    <property type="entry name" value="RHH_CopG_NikR-like"/>
    <property type="match status" value="1"/>
</dbReference>
<protein>
    <recommendedName>
        <fullName evidence="1">Ribbon-helix-helix protein CopG domain-containing protein</fullName>
    </recommendedName>
</protein>
<dbReference type="GO" id="GO:0006355">
    <property type="term" value="P:regulation of DNA-templated transcription"/>
    <property type="evidence" value="ECO:0007669"/>
    <property type="project" value="InterPro"/>
</dbReference>
<name>A0A3B1CC88_9ZZZZ</name>
<evidence type="ECO:0000259" key="1">
    <source>
        <dbReference type="Pfam" id="PF01402"/>
    </source>
</evidence>
<gene>
    <name evidence="2" type="ORF">MNBD_IGNAVI01-1006</name>
</gene>
<feature type="domain" description="Ribbon-helix-helix protein CopG" evidence="1">
    <location>
        <begin position="3"/>
        <end position="40"/>
    </location>
</feature>
<dbReference type="Pfam" id="PF01402">
    <property type="entry name" value="RHH_1"/>
    <property type="match status" value="1"/>
</dbReference>
<dbReference type="InterPro" id="IPR010985">
    <property type="entry name" value="Ribbon_hlx_hlx"/>
</dbReference>